<proteinExistence type="predicted"/>
<dbReference type="SUPFAM" id="SSF50814">
    <property type="entry name" value="Lipocalins"/>
    <property type="match status" value="1"/>
</dbReference>
<dbReference type="Gene3D" id="2.40.128.20">
    <property type="match status" value="1"/>
</dbReference>
<protein>
    <recommendedName>
        <fullName evidence="2">Lipocalin/cytosolic fatty-acid binding domain-containing protein</fullName>
    </recommendedName>
</protein>
<reference evidence="1" key="1">
    <citation type="journal article" date="2020" name="Nature">
        <title>Giant virus diversity and host interactions through global metagenomics.</title>
        <authorList>
            <person name="Schulz F."/>
            <person name="Roux S."/>
            <person name="Paez-Espino D."/>
            <person name="Jungbluth S."/>
            <person name="Walsh D.A."/>
            <person name="Denef V.J."/>
            <person name="McMahon K.D."/>
            <person name="Konstantinidis K.T."/>
            <person name="Eloe-Fadrosh E.A."/>
            <person name="Kyrpides N.C."/>
            <person name="Woyke T."/>
        </authorList>
    </citation>
    <scope>NUCLEOTIDE SEQUENCE</scope>
    <source>
        <strain evidence="1">GVMAG-M-3300025138-11</strain>
    </source>
</reference>
<dbReference type="InterPro" id="IPR012674">
    <property type="entry name" value="Calycin"/>
</dbReference>
<evidence type="ECO:0000313" key="1">
    <source>
        <dbReference type="EMBL" id="QHT97291.1"/>
    </source>
</evidence>
<organism evidence="1">
    <name type="scientific">viral metagenome</name>
    <dbReference type="NCBI Taxonomy" id="1070528"/>
    <lineage>
        <taxon>unclassified sequences</taxon>
        <taxon>metagenomes</taxon>
        <taxon>organismal metagenomes</taxon>
    </lineage>
</organism>
<sequence>MFISLFLTSIVLSACPKIKLQTDPKVNLTEYIKHSWYIQQQQVNGYQSHDDLYCVTATYNKDNNSHAPFFKGNVISVYNYANYKKVNGESMGSDMVLCARQRNESQPEKLAVAPCFLPNIFSGPYWIVSVGPSPNNYSWAVVSGGQPSEQITNTTCTTKELGVNGSGLWIFSRDKIMNPELLNHIRKNMTKNGIDTSKLINVSQSGCNYSGAFLK</sequence>
<dbReference type="EMBL" id="MN740274">
    <property type="protein sequence ID" value="QHT97291.1"/>
    <property type="molecule type" value="Genomic_DNA"/>
</dbReference>
<evidence type="ECO:0008006" key="2">
    <source>
        <dbReference type="Google" id="ProtNLM"/>
    </source>
</evidence>
<dbReference type="PANTHER" id="PTHR10612">
    <property type="entry name" value="APOLIPOPROTEIN D"/>
    <property type="match status" value="1"/>
</dbReference>
<name>A0A6C0IVH1_9ZZZZ</name>
<dbReference type="AlphaFoldDB" id="A0A6C0IVH1"/>
<accession>A0A6C0IVH1</accession>
<dbReference type="PANTHER" id="PTHR10612:SF34">
    <property type="entry name" value="APOLIPOPROTEIN D"/>
    <property type="match status" value="1"/>
</dbReference>